<dbReference type="InterPro" id="IPR050765">
    <property type="entry name" value="Riboflavin_Biosynth_HTPR"/>
</dbReference>
<dbReference type="Pfam" id="PF01872">
    <property type="entry name" value="RibD_C"/>
    <property type="match status" value="1"/>
</dbReference>
<name>A0ABN2VHZ4_9ACTN</name>
<dbReference type="PANTHER" id="PTHR38011">
    <property type="entry name" value="DIHYDROFOLATE REDUCTASE FAMILY PROTEIN (AFU_ORTHOLOGUE AFUA_8G06820)"/>
    <property type="match status" value="1"/>
</dbReference>
<keyword evidence="3" id="KW-1185">Reference proteome</keyword>
<protein>
    <submittedName>
        <fullName evidence="2">Dihydrofolate reductase family protein</fullName>
    </submittedName>
</protein>
<organism evidence="2 3">
    <name type="scientific">Streptomyces albiaxialis</name>
    <dbReference type="NCBI Taxonomy" id="329523"/>
    <lineage>
        <taxon>Bacteria</taxon>
        <taxon>Bacillati</taxon>
        <taxon>Actinomycetota</taxon>
        <taxon>Actinomycetes</taxon>
        <taxon>Kitasatosporales</taxon>
        <taxon>Streptomycetaceae</taxon>
        <taxon>Streptomyces</taxon>
    </lineage>
</organism>
<accession>A0ABN2VHZ4</accession>
<reference evidence="2 3" key="1">
    <citation type="journal article" date="2019" name="Int. J. Syst. Evol. Microbiol.">
        <title>The Global Catalogue of Microorganisms (GCM) 10K type strain sequencing project: providing services to taxonomists for standard genome sequencing and annotation.</title>
        <authorList>
            <consortium name="The Broad Institute Genomics Platform"/>
            <consortium name="The Broad Institute Genome Sequencing Center for Infectious Disease"/>
            <person name="Wu L."/>
            <person name="Ma J."/>
        </authorList>
    </citation>
    <scope>NUCLEOTIDE SEQUENCE [LARGE SCALE GENOMIC DNA]</scope>
    <source>
        <strain evidence="2 3">JCM 15478</strain>
    </source>
</reference>
<feature type="domain" description="Bacterial bifunctional deaminase-reductase C-terminal" evidence="1">
    <location>
        <begin position="3"/>
        <end position="166"/>
    </location>
</feature>
<dbReference type="InterPro" id="IPR002734">
    <property type="entry name" value="RibDG_C"/>
</dbReference>
<dbReference type="Proteomes" id="UP001500016">
    <property type="component" value="Unassembled WGS sequence"/>
</dbReference>
<proteinExistence type="predicted"/>
<dbReference type="PANTHER" id="PTHR38011:SF12">
    <property type="entry name" value="BIFUNCTIONAL DEAMINASE-REDUCTASE DOMAIN PROTEIN"/>
    <property type="match status" value="1"/>
</dbReference>
<evidence type="ECO:0000313" key="3">
    <source>
        <dbReference type="Proteomes" id="UP001500016"/>
    </source>
</evidence>
<evidence type="ECO:0000259" key="1">
    <source>
        <dbReference type="Pfam" id="PF01872"/>
    </source>
</evidence>
<dbReference type="SUPFAM" id="SSF53597">
    <property type="entry name" value="Dihydrofolate reductase-like"/>
    <property type="match status" value="1"/>
</dbReference>
<comment type="caution">
    <text evidence="2">The sequence shown here is derived from an EMBL/GenBank/DDBJ whole genome shotgun (WGS) entry which is preliminary data.</text>
</comment>
<sequence>MGKVFTHMTMSLDGYVADPEDGIGELFEWYETGEVSVPNPNETVSFQVDRASEQVLRELTENCGALVAGRRLFDIAEGWGDKHPAGAPVVVVTHRPPEDAATKWPTTTFVDGVEAAITRAREIAGDKDVTIASAAITQQALDLGLVDEVCVSLVPVLFGEGVPYFAKLARGHLLLDDPTVVQGRRALHLRYGVRGPDASS</sequence>
<dbReference type="EMBL" id="BAAAPE010000001">
    <property type="protein sequence ID" value="GAA2061654.1"/>
    <property type="molecule type" value="Genomic_DNA"/>
</dbReference>
<gene>
    <name evidence="2" type="ORF">GCM10009801_04140</name>
</gene>
<evidence type="ECO:0000313" key="2">
    <source>
        <dbReference type="EMBL" id="GAA2061654.1"/>
    </source>
</evidence>
<dbReference type="RefSeq" id="WP_344523266.1">
    <property type="nucleotide sequence ID" value="NZ_BAAAPE010000001.1"/>
</dbReference>
<dbReference type="InterPro" id="IPR024072">
    <property type="entry name" value="DHFR-like_dom_sf"/>
</dbReference>
<dbReference type="Gene3D" id="3.40.430.10">
    <property type="entry name" value="Dihydrofolate Reductase, subunit A"/>
    <property type="match status" value="1"/>
</dbReference>